<dbReference type="InterPro" id="IPR021109">
    <property type="entry name" value="Peptidase_aspartic_dom_sf"/>
</dbReference>
<evidence type="ECO:0000313" key="4">
    <source>
        <dbReference type="EMBL" id="CAG2255255.1"/>
    </source>
</evidence>
<protein>
    <recommendedName>
        <fullName evidence="3">C2H2-type domain-containing protein</fullName>
    </recommendedName>
</protein>
<dbReference type="PANTHER" id="PTHR19963">
    <property type="entry name" value="CCHC-TYPE DOMAIN-CONTAINING PROTEIN"/>
    <property type="match status" value="1"/>
</dbReference>
<evidence type="ECO:0000256" key="2">
    <source>
        <dbReference type="SAM" id="MobiDB-lite"/>
    </source>
</evidence>
<organism evidence="4 5">
    <name type="scientific">Mytilus edulis</name>
    <name type="common">Blue mussel</name>
    <dbReference type="NCBI Taxonomy" id="6550"/>
    <lineage>
        <taxon>Eukaryota</taxon>
        <taxon>Metazoa</taxon>
        <taxon>Spiralia</taxon>
        <taxon>Lophotrochozoa</taxon>
        <taxon>Mollusca</taxon>
        <taxon>Bivalvia</taxon>
        <taxon>Autobranchia</taxon>
        <taxon>Pteriomorphia</taxon>
        <taxon>Mytilida</taxon>
        <taxon>Mytiloidea</taxon>
        <taxon>Mytilidae</taxon>
        <taxon>Mytilinae</taxon>
        <taxon>Mytilus</taxon>
    </lineage>
</organism>
<dbReference type="EMBL" id="CAJPWZ010003260">
    <property type="protein sequence ID" value="CAG2255255.1"/>
    <property type="molecule type" value="Genomic_DNA"/>
</dbReference>
<feature type="compositionally biased region" description="Polar residues" evidence="2">
    <location>
        <begin position="425"/>
        <end position="434"/>
    </location>
</feature>
<dbReference type="PROSITE" id="PS50157">
    <property type="entry name" value="ZINC_FINGER_C2H2_2"/>
    <property type="match status" value="1"/>
</dbReference>
<dbReference type="OrthoDB" id="6139614at2759"/>
<dbReference type="InterPro" id="IPR001969">
    <property type="entry name" value="Aspartic_peptidase_AS"/>
</dbReference>
<accession>A0A8S3VJH2</accession>
<dbReference type="PANTHER" id="PTHR19963:SF30">
    <property type="entry name" value="ENDONUCLEASE_EXONUCLEASE_PHOSPHATASE DOMAIN-CONTAINING PROTEIN"/>
    <property type="match status" value="1"/>
</dbReference>
<feature type="compositionally biased region" description="Basic and acidic residues" evidence="2">
    <location>
        <begin position="312"/>
        <end position="324"/>
    </location>
</feature>
<dbReference type="Proteomes" id="UP000683360">
    <property type="component" value="Unassembled WGS sequence"/>
</dbReference>
<evidence type="ECO:0000256" key="1">
    <source>
        <dbReference type="PROSITE-ProRule" id="PRU00042"/>
    </source>
</evidence>
<keyword evidence="1" id="KW-0862">Zinc</keyword>
<feature type="region of interest" description="Disordered" evidence="2">
    <location>
        <begin position="665"/>
        <end position="702"/>
    </location>
</feature>
<feature type="compositionally biased region" description="Polar residues" evidence="2">
    <location>
        <begin position="402"/>
        <end position="416"/>
    </location>
</feature>
<feature type="domain" description="C2H2-type" evidence="3">
    <location>
        <begin position="619"/>
        <end position="648"/>
    </location>
</feature>
<feature type="region of interest" description="Disordered" evidence="2">
    <location>
        <begin position="303"/>
        <end position="324"/>
    </location>
</feature>
<comment type="caution">
    <text evidence="4">The sequence shown here is derived from an EMBL/GenBank/DDBJ whole genome shotgun (WGS) entry which is preliminary data.</text>
</comment>
<evidence type="ECO:0000313" key="5">
    <source>
        <dbReference type="Proteomes" id="UP000683360"/>
    </source>
</evidence>
<keyword evidence="1" id="KW-0863">Zinc-finger</keyword>
<dbReference type="GO" id="GO:0008270">
    <property type="term" value="F:zinc ion binding"/>
    <property type="evidence" value="ECO:0007669"/>
    <property type="project" value="UniProtKB-KW"/>
</dbReference>
<proteinExistence type="predicted"/>
<evidence type="ECO:0000259" key="3">
    <source>
        <dbReference type="PROSITE" id="PS50157"/>
    </source>
</evidence>
<keyword evidence="5" id="KW-1185">Reference proteome</keyword>
<dbReference type="PROSITE" id="PS00141">
    <property type="entry name" value="ASP_PROTEASE"/>
    <property type="match status" value="1"/>
</dbReference>
<keyword evidence="1" id="KW-0479">Metal-binding</keyword>
<dbReference type="InterPro" id="IPR013087">
    <property type="entry name" value="Znf_C2H2_type"/>
</dbReference>
<dbReference type="AlphaFoldDB" id="A0A8S3VJH2"/>
<feature type="compositionally biased region" description="Basic and acidic residues" evidence="2">
    <location>
        <begin position="350"/>
        <end position="364"/>
    </location>
</feature>
<feature type="compositionally biased region" description="Low complexity" evidence="2">
    <location>
        <begin position="366"/>
        <end position="378"/>
    </location>
</feature>
<dbReference type="SUPFAM" id="SSF50630">
    <property type="entry name" value="Acid proteases"/>
    <property type="match status" value="1"/>
</dbReference>
<dbReference type="SMART" id="SM00355">
    <property type="entry name" value="ZnF_C2H2"/>
    <property type="match status" value="1"/>
</dbReference>
<dbReference type="GO" id="GO:0004190">
    <property type="term" value="F:aspartic-type endopeptidase activity"/>
    <property type="evidence" value="ECO:0007669"/>
    <property type="project" value="InterPro"/>
</dbReference>
<gene>
    <name evidence="4" type="ORF">MEDL_66651</name>
</gene>
<sequence length="840" mass="94720">MAKLFPDEMDEFMSKMNGLENPSQSTPRLPSHRLSYDFMEESGYASGRPSTESELIDCDIRKLKEQLEQLESFREPTEGRLYPNLLDDNKDDVPSGVTVRSKYRSTDTKRNNEPIMKTDDKNLRQNNSTSVRVKPATYEGTSSWLDFKSHFEACSSINNWSEQDKGLYLAVALRGQAQGILGDLPIDKQQNYKALVNALEQRFAPPNQTELYRVQLTERRQKASESLPELGQSIRRLINQAYPTVPEDVRDTLAKQYFIEALADSEMRIRIKQSRPHGLNDALRVAVELETYNRAEKQLKDGRSYLRQASQTEEKESHIDKNENSDHIALTELMSKMEQKLQELQKDMRELKNDSNSRQTEEPRSQNNNGRGRFNRGGFRQRRGRYNNGGRGFYGNTNGNRDNSYNGQSNYNSFNDSRGRGTTRMLKSSQNQKNGLHGNIGVSTAAHAAGMYVDTDLYGLSASLMVDTGATVTIISEKTYNKIPRARQPDLMSSNQQVFTASGDQLKIVGKGSFHVVFQHGKSVVVEAIVAHITIDGILGLDFMKTIKGKIDLEKNSFEIDGTQVMLKYEGIFGCFRVMPKIKTTHRSQHQKCPYKTLDTDDLKEHLVECDMKVTNKRYTCTEGGCSYISNRKSNVKRHKKVHTKDEPKGAVIIPDIDLSSDTDECLRKDPGQIIGPISTGEETNSDENNNEDQTNKIDPITEATKKVKEDNVGQLIEGMKQAGNAAVQENNKEVKSSLIVRKDVEVGRIIRKPTKPIIMATKKRPFHGLSSTEAYKLSPKDLRHVIPRAPTKVVNSGKGVEIGTQASALTTVRRTVTTKTTYEENGRNVEIIEVVEQVL</sequence>
<name>A0A8S3VJH2_MYTED</name>
<feature type="region of interest" description="Disordered" evidence="2">
    <location>
        <begin position="350"/>
        <end position="438"/>
    </location>
</feature>
<dbReference type="Gene3D" id="2.40.70.10">
    <property type="entry name" value="Acid Proteases"/>
    <property type="match status" value="1"/>
</dbReference>
<feature type="compositionally biased region" description="Basic and acidic residues" evidence="2">
    <location>
        <begin position="104"/>
        <end position="122"/>
    </location>
</feature>
<dbReference type="GO" id="GO:0006508">
    <property type="term" value="P:proteolysis"/>
    <property type="evidence" value="ECO:0007669"/>
    <property type="project" value="InterPro"/>
</dbReference>
<reference evidence="4" key="1">
    <citation type="submission" date="2021-03" db="EMBL/GenBank/DDBJ databases">
        <authorList>
            <person name="Bekaert M."/>
        </authorList>
    </citation>
    <scope>NUCLEOTIDE SEQUENCE</scope>
</reference>
<dbReference type="Pfam" id="PF13975">
    <property type="entry name" value="gag-asp_proteas"/>
    <property type="match status" value="1"/>
</dbReference>
<feature type="region of interest" description="Disordered" evidence="2">
    <location>
        <begin position="80"/>
        <end position="122"/>
    </location>
</feature>
<dbReference type="Gene3D" id="3.30.160.60">
    <property type="entry name" value="Classic Zinc Finger"/>
    <property type="match status" value="1"/>
</dbReference>